<evidence type="ECO:0000313" key="3">
    <source>
        <dbReference type="EMBL" id="MBZ2207191.1"/>
    </source>
</evidence>
<evidence type="ECO:0000259" key="2">
    <source>
        <dbReference type="Pfam" id="PF03432"/>
    </source>
</evidence>
<organism evidence="3 4">
    <name type="scientific">Massilia soli</name>
    <dbReference type="NCBI Taxonomy" id="2792854"/>
    <lineage>
        <taxon>Bacteria</taxon>
        <taxon>Pseudomonadati</taxon>
        <taxon>Pseudomonadota</taxon>
        <taxon>Betaproteobacteria</taxon>
        <taxon>Burkholderiales</taxon>
        <taxon>Oxalobacteraceae</taxon>
        <taxon>Telluria group</taxon>
        <taxon>Massilia</taxon>
    </lineage>
</organism>
<dbReference type="InterPro" id="IPR005094">
    <property type="entry name" value="Endonuclease_MobA/VirD2"/>
</dbReference>
<dbReference type="Gene3D" id="3.30.930.30">
    <property type="match status" value="1"/>
</dbReference>
<dbReference type="RefSeq" id="WP_223467690.1">
    <property type="nucleotide sequence ID" value="NZ_JAFBIL020000003.1"/>
</dbReference>
<keyword evidence="4" id="KW-1185">Reference proteome</keyword>
<reference evidence="3 4" key="2">
    <citation type="submission" date="2021-08" db="EMBL/GenBank/DDBJ databases">
        <title>Massilia sp. R798.</title>
        <authorList>
            <person name="Baek J.H."/>
            <person name="Jung H.S."/>
            <person name="Kim K.R."/>
            <person name="Jeon C.O."/>
        </authorList>
    </citation>
    <scope>NUCLEOTIDE SEQUENCE [LARGE SCALE GENOMIC DNA]</scope>
    <source>
        <strain evidence="3 4">R798</strain>
    </source>
</reference>
<gene>
    <name evidence="3" type="ORF">I4X03_007945</name>
</gene>
<proteinExistence type="predicted"/>
<name>A0ABS7SLY3_9BURK</name>
<dbReference type="Pfam" id="PF03432">
    <property type="entry name" value="Relaxase"/>
    <property type="match status" value="1"/>
</dbReference>
<comment type="caution">
    <text evidence="3">The sequence shown here is derived from an EMBL/GenBank/DDBJ whole genome shotgun (WGS) entry which is preliminary data.</text>
</comment>
<protein>
    <submittedName>
        <fullName evidence="3">Relaxase/mobilization nuclease domain-containing protein</fullName>
    </submittedName>
</protein>
<evidence type="ECO:0000313" key="4">
    <source>
        <dbReference type="Proteomes" id="UP000809349"/>
    </source>
</evidence>
<sequence>MRTQSSFPLVGLALDTPVRSRRNRIPELEAAKAKIRRVVERATEAMVKVSGSVRDARHLKSHFDYISRNGKIEVETERGEVIATRDRLREEHRAWCDELGPPRSNERHTINIVLSMPAGTDTEAVRRATRAFAESVFGETNQYLMAVHHPGNDNDTKNPHAHLTVKARGYDGARLDPKKTDLQTWREVFAAKMRDQGYEVEATPRRTRGVIAKAARGRVLAIDDDEKRPGRGFVRLAKLREAADGLSGRSASENPYRNQIIATQKAVRASWLEGAAELEASSAPVDRDLGRKIRAFVAGLPLSLQDERNTLRSELLSSIERSRSTPGALSSTPRDRSEPCQGPER</sequence>
<accession>A0ABS7SLY3</accession>
<feature type="domain" description="MobA/VirD2-like nuclease" evidence="2">
    <location>
        <begin position="102"/>
        <end position="197"/>
    </location>
</feature>
<feature type="region of interest" description="Disordered" evidence="1">
    <location>
        <begin position="316"/>
        <end position="345"/>
    </location>
</feature>
<dbReference type="Proteomes" id="UP000809349">
    <property type="component" value="Unassembled WGS sequence"/>
</dbReference>
<reference evidence="3 4" key="1">
    <citation type="submission" date="2021-01" db="EMBL/GenBank/DDBJ databases">
        <authorList>
            <person name="Ruan W."/>
            <person name="Khan S.A."/>
            <person name="Jeon C.O."/>
        </authorList>
    </citation>
    <scope>NUCLEOTIDE SEQUENCE [LARGE SCALE GENOMIC DNA]</scope>
    <source>
        <strain evidence="3 4">R798</strain>
    </source>
</reference>
<evidence type="ECO:0000256" key="1">
    <source>
        <dbReference type="SAM" id="MobiDB-lite"/>
    </source>
</evidence>
<feature type="compositionally biased region" description="Basic and acidic residues" evidence="1">
    <location>
        <begin position="333"/>
        <end position="345"/>
    </location>
</feature>
<dbReference type="EMBL" id="JAFBIL020000003">
    <property type="protein sequence ID" value="MBZ2207191.1"/>
    <property type="molecule type" value="Genomic_DNA"/>
</dbReference>